<dbReference type="RefSeq" id="XP_025406186.1">
    <property type="nucleotide sequence ID" value="XM_025550401.1"/>
</dbReference>
<feature type="transmembrane region" description="Helical" evidence="5">
    <location>
        <begin position="130"/>
        <end position="150"/>
    </location>
</feature>
<dbReference type="GO" id="GO:0016020">
    <property type="term" value="C:membrane"/>
    <property type="evidence" value="ECO:0007669"/>
    <property type="project" value="UniProtKB-SubCell"/>
</dbReference>
<dbReference type="AlphaFoldDB" id="A0A8B8F6E0"/>
<protein>
    <submittedName>
        <fullName evidence="8">Solute carrier family 35 member C2-like isoform X2</fullName>
    </submittedName>
</protein>
<comment type="subcellular location">
    <subcellularLocation>
        <location evidence="1">Membrane</location>
        <topology evidence="1">Multi-pass membrane protein</topology>
    </subcellularLocation>
</comment>
<dbReference type="PROSITE" id="PS51257">
    <property type="entry name" value="PROKAR_LIPOPROTEIN"/>
    <property type="match status" value="1"/>
</dbReference>
<keyword evidence="7" id="KW-1185">Reference proteome</keyword>
<dbReference type="Pfam" id="PF03151">
    <property type="entry name" value="TPT"/>
    <property type="match status" value="1"/>
</dbReference>
<organism evidence="7 8">
    <name type="scientific">Sipha flava</name>
    <name type="common">yellow sugarcane aphid</name>
    <dbReference type="NCBI Taxonomy" id="143950"/>
    <lineage>
        <taxon>Eukaryota</taxon>
        <taxon>Metazoa</taxon>
        <taxon>Ecdysozoa</taxon>
        <taxon>Arthropoda</taxon>
        <taxon>Hexapoda</taxon>
        <taxon>Insecta</taxon>
        <taxon>Pterygota</taxon>
        <taxon>Neoptera</taxon>
        <taxon>Paraneoptera</taxon>
        <taxon>Hemiptera</taxon>
        <taxon>Sternorrhyncha</taxon>
        <taxon>Aphidomorpha</taxon>
        <taxon>Aphidoidea</taxon>
        <taxon>Aphididae</taxon>
        <taxon>Sipha</taxon>
    </lineage>
</organism>
<dbReference type="InterPro" id="IPR050186">
    <property type="entry name" value="TPT_transporter"/>
</dbReference>
<evidence type="ECO:0000259" key="6">
    <source>
        <dbReference type="Pfam" id="PF03151"/>
    </source>
</evidence>
<evidence type="ECO:0000313" key="8">
    <source>
        <dbReference type="RefSeq" id="XP_025406186.1"/>
    </source>
</evidence>
<dbReference type="GeneID" id="112680340"/>
<evidence type="ECO:0000256" key="1">
    <source>
        <dbReference type="ARBA" id="ARBA00004141"/>
    </source>
</evidence>
<name>A0A8B8F6E0_9HEMI</name>
<feature type="transmembrane region" description="Helical" evidence="5">
    <location>
        <begin position="78"/>
        <end position="99"/>
    </location>
</feature>
<feature type="transmembrane region" description="Helical" evidence="5">
    <location>
        <begin position="12"/>
        <end position="35"/>
    </location>
</feature>
<reference evidence="8" key="1">
    <citation type="submission" date="2025-08" db="UniProtKB">
        <authorList>
            <consortium name="RefSeq"/>
        </authorList>
    </citation>
    <scope>IDENTIFICATION</scope>
    <source>
        <tissue evidence="8">Whole body</tissue>
    </source>
</reference>
<evidence type="ECO:0000256" key="4">
    <source>
        <dbReference type="ARBA" id="ARBA00023136"/>
    </source>
</evidence>
<feature type="transmembrane region" description="Helical" evidence="5">
    <location>
        <begin position="207"/>
        <end position="228"/>
    </location>
</feature>
<gene>
    <name evidence="8" type="primary">LOC112680340</name>
</gene>
<feature type="transmembrane region" description="Helical" evidence="5">
    <location>
        <begin position="106"/>
        <end position="124"/>
    </location>
</feature>
<evidence type="ECO:0000256" key="3">
    <source>
        <dbReference type="ARBA" id="ARBA00022989"/>
    </source>
</evidence>
<feature type="transmembrane region" description="Helical" evidence="5">
    <location>
        <begin position="261"/>
        <end position="280"/>
    </location>
</feature>
<evidence type="ECO:0000256" key="2">
    <source>
        <dbReference type="ARBA" id="ARBA00022692"/>
    </source>
</evidence>
<feature type="transmembrane region" description="Helical" evidence="5">
    <location>
        <begin position="235"/>
        <end position="255"/>
    </location>
</feature>
<keyword evidence="3 5" id="KW-1133">Transmembrane helix</keyword>
<evidence type="ECO:0000313" key="7">
    <source>
        <dbReference type="Proteomes" id="UP000694846"/>
    </source>
</evidence>
<dbReference type="Proteomes" id="UP000694846">
    <property type="component" value="Unplaced"/>
</dbReference>
<keyword evidence="2 5" id="KW-0812">Transmembrane</keyword>
<evidence type="ECO:0000256" key="5">
    <source>
        <dbReference type="SAM" id="Phobius"/>
    </source>
</evidence>
<feature type="transmembrane region" description="Helical" evidence="5">
    <location>
        <begin position="170"/>
        <end position="187"/>
    </location>
</feature>
<dbReference type="PANTHER" id="PTHR11132">
    <property type="entry name" value="SOLUTE CARRIER FAMILY 35"/>
    <property type="match status" value="1"/>
</dbReference>
<dbReference type="InterPro" id="IPR004853">
    <property type="entry name" value="Sugar_P_trans_dom"/>
</dbReference>
<accession>A0A8B8F6E0</accession>
<sequence>MKVFYKNKMFHFPLLVVSCHLVFKFCASLICRYVYHKSMKIPLIKVSWDVKVSKFAPIGISSGIDVGFSNWGLELVNVSLYTMTKSTAIIFVLLNALILRLEKASMTLFIIVFSISGGLFLFTFKTTDFSTLGFILLLVASFASGFRWSLSQFVMQKAELCVKSPVDMMYFSQPWMLISIFPIFVFLEGNDFYNWLNNNKSTECFQMISRILIGACLAFILEVSEYFAVYKTSSITLSVVGVIKEICILILAVEWNGDKITLMKFLGLIMCMIGVIGHVWQKYTNSVSIENRYGIISNNDNKHLTLPESYSDDSDESNNSTEMLFDILNRRHS</sequence>
<feature type="domain" description="Sugar phosphate transporter" evidence="6">
    <location>
        <begin position="8"/>
        <end position="276"/>
    </location>
</feature>
<proteinExistence type="predicted"/>
<keyword evidence="4 5" id="KW-0472">Membrane</keyword>
<dbReference type="OrthoDB" id="10018489at2759"/>